<evidence type="ECO:0000256" key="2">
    <source>
        <dbReference type="ARBA" id="ARBA00022640"/>
    </source>
</evidence>
<feature type="compositionally biased region" description="Gly residues" evidence="4">
    <location>
        <begin position="108"/>
        <end position="118"/>
    </location>
</feature>
<evidence type="ECO:0000256" key="4">
    <source>
        <dbReference type="SAM" id="MobiDB-lite"/>
    </source>
</evidence>
<keyword evidence="2" id="KW-0934">Plastid</keyword>
<dbReference type="AlphaFoldDB" id="A0AAW1J7I8"/>
<protein>
    <recommendedName>
        <fullName evidence="5">Plastid lipid-associated protein/fibrillin conserved domain-containing protein</fullName>
    </recommendedName>
</protein>
<feature type="domain" description="Plastid lipid-associated protein/fibrillin conserved" evidence="5">
    <location>
        <begin position="143"/>
        <end position="357"/>
    </location>
</feature>
<dbReference type="InterPro" id="IPR039633">
    <property type="entry name" value="PAP"/>
</dbReference>
<evidence type="ECO:0000256" key="1">
    <source>
        <dbReference type="ARBA" id="ARBA00004474"/>
    </source>
</evidence>
<dbReference type="EMBL" id="JBDFQZ010000008">
    <property type="protein sequence ID" value="KAK9698988.1"/>
    <property type="molecule type" value="Genomic_DNA"/>
</dbReference>
<organism evidence="6 7">
    <name type="scientific">Saponaria officinalis</name>
    <name type="common">Common soapwort</name>
    <name type="synonym">Lychnis saponaria</name>
    <dbReference type="NCBI Taxonomy" id="3572"/>
    <lineage>
        <taxon>Eukaryota</taxon>
        <taxon>Viridiplantae</taxon>
        <taxon>Streptophyta</taxon>
        <taxon>Embryophyta</taxon>
        <taxon>Tracheophyta</taxon>
        <taxon>Spermatophyta</taxon>
        <taxon>Magnoliopsida</taxon>
        <taxon>eudicotyledons</taxon>
        <taxon>Gunneridae</taxon>
        <taxon>Pentapetalae</taxon>
        <taxon>Caryophyllales</taxon>
        <taxon>Caryophyllaceae</taxon>
        <taxon>Caryophylleae</taxon>
        <taxon>Saponaria</taxon>
    </lineage>
</organism>
<evidence type="ECO:0000259" key="5">
    <source>
        <dbReference type="Pfam" id="PF04755"/>
    </source>
</evidence>
<gene>
    <name evidence="6" type="ORF">RND81_08G145900</name>
</gene>
<feature type="region of interest" description="Disordered" evidence="4">
    <location>
        <begin position="49"/>
        <end position="135"/>
    </location>
</feature>
<dbReference type="PANTHER" id="PTHR31906">
    <property type="entry name" value="PLASTID-LIPID-ASSOCIATED PROTEIN 4, CHLOROPLASTIC-RELATED"/>
    <property type="match status" value="1"/>
</dbReference>
<comment type="caution">
    <text evidence="6">The sequence shown here is derived from an EMBL/GenBank/DDBJ whole genome shotgun (WGS) entry which is preliminary data.</text>
</comment>
<evidence type="ECO:0000313" key="6">
    <source>
        <dbReference type="EMBL" id="KAK9698988.1"/>
    </source>
</evidence>
<dbReference type="Pfam" id="PF04755">
    <property type="entry name" value="PAP_fibrillin"/>
    <property type="match status" value="1"/>
</dbReference>
<accession>A0AAW1J7I8</accession>
<comment type="subcellular location">
    <subcellularLocation>
        <location evidence="1">Plastid</location>
    </subcellularLocation>
</comment>
<dbReference type="GO" id="GO:0009536">
    <property type="term" value="C:plastid"/>
    <property type="evidence" value="ECO:0007669"/>
    <property type="project" value="UniProtKB-SubCell"/>
</dbReference>
<reference evidence="6" key="1">
    <citation type="submission" date="2024-03" db="EMBL/GenBank/DDBJ databases">
        <title>WGS assembly of Saponaria officinalis var. Norfolk2.</title>
        <authorList>
            <person name="Jenkins J."/>
            <person name="Shu S."/>
            <person name="Grimwood J."/>
            <person name="Barry K."/>
            <person name="Goodstein D."/>
            <person name="Schmutz J."/>
            <person name="Leebens-Mack J."/>
            <person name="Osbourn A."/>
        </authorList>
    </citation>
    <scope>NUCLEOTIDE SEQUENCE [LARGE SCALE GENOMIC DNA]</scope>
    <source>
        <strain evidence="6">JIC</strain>
    </source>
</reference>
<feature type="compositionally biased region" description="Low complexity" evidence="4">
    <location>
        <begin position="50"/>
        <end position="59"/>
    </location>
</feature>
<dbReference type="Proteomes" id="UP001443914">
    <property type="component" value="Unassembled WGS sequence"/>
</dbReference>
<evidence type="ECO:0000313" key="7">
    <source>
        <dbReference type="Proteomes" id="UP001443914"/>
    </source>
</evidence>
<sequence>MSLISTPPPPSIFLPKTLLNHRLNHRFPAVLRRNSVNLSLFSLPHHRSSSRSFASLRPSQIDDDEEPEPGPEPVSVRDEWGEKSGSEPQPETRFSAPDPPTREDEDGWGSGSSSGSGSGSVPSPGYVAKPEVEVGEGEKKNWELKRCLVDTVYGSDFGFQASAEDRAEVAELINQLEAGNPVSNPTEAPELLDGNWVLVYTAASELLPLLAVGTTPLLKVERISQNIDTNTSTVENATTLSSPFATFSFSATASFDVRSPSRIQVQFKEATFKPPEVKSHLNLPENLDIFGQKISLSPVQQLLNPVQQAASSISGALYGLPPLKVPIPGERTSSWLIITYLDDDLRISRGDGGLFVLVREGSPLLDQ</sequence>
<name>A0AAW1J7I8_SAPOF</name>
<feature type="compositionally biased region" description="Basic and acidic residues" evidence="4">
    <location>
        <begin position="75"/>
        <end position="85"/>
    </location>
</feature>
<evidence type="ECO:0000256" key="3">
    <source>
        <dbReference type="ARBA" id="ARBA00022946"/>
    </source>
</evidence>
<dbReference type="InterPro" id="IPR006843">
    <property type="entry name" value="PAP/fibrillin_dom"/>
</dbReference>
<keyword evidence="3" id="KW-0809">Transit peptide</keyword>
<keyword evidence="7" id="KW-1185">Reference proteome</keyword>
<proteinExistence type="predicted"/>